<dbReference type="SUPFAM" id="SSF53597">
    <property type="entry name" value="Dihydrofolate reductase-like"/>
    <property type="match status" value="1"/>
</dbReference>
<organism evidence="2 3">
    <name type="scientific">Kibdelosporangium banguiense</name>
    <dbReference type="NCBI Taxonomy" id="1365924"/>
    <lineage>
        <taxon>Bacteria</taxon>
        <taxon>Bacillati</taxon>
        <taxon>Actinomycetota</taxon>
        <taxon>Actinomycetes</taxon>
        <taxon>Pseudonocardiales</taxon>
        <taxon>Pseudonocardiaceae</taxon>
        <taxon>Kibdelosporangium</taxon>
    </lineage>
</organism>
<dbReference type="RefSeq" id="WP_209643326.1">
    <property type="nucleotide sequence ID" value="NZ_JAGINW010000001.1"/>
</dbReference>
<dbReference type="PANTHER" id="PTHR38011:SF11">
    <property type="entry name" value="2,5-DIAMINO-6-RIBOSYLAMINO-4(3H)-PYRIMIDINONE 5'-PHOSPHATE REDUCTASE"/>
    <property type="match status" value="1"/>
</dbReference>
<feature type="domain" description="Bacterial bifunctional deaminase-reductase C-terminal" evidence="1">
    <location>
        <begin position="3"/>
        <end position="179"/>
    </location>
</feature>
<dbReference type="InterPro" id="IPR050765">
    <property type="entry name" value="Riboflavin_Biosynth_HTPR"/>
</dbReference>
<reference evidence="2 3" key="1">
    <citation type="submission" date="2021-03" db="EMBL/GenBank/DDBJ databases">
        <title>Sequencing the genomes of 1000 actinobacteria strains.</title>
        <authorList>
            <person name="Klenk H.-P."/>
        </authorList>
    </citation>
    <scope>NUCLEOTIDE SEQUENCE [LARGE SCALE GENOMIC DNA]</scope>
    <source>
        <strain evidence="2 3">DSM 46670</strain>
    </source>
</reference>
<sequence>MRKLVYYIAVSLDGYIAGPGGEYDFYPGDDAYAAWMGQRFPETIPTHIRAMLGVQDAPNKTFDTVLMGRGTYEIDTAVTNPYAHLKQYVVSSTLEQADPAITLVRSDPIGLVRELKQQDGLDIYLCGGGKLAGELLPEIDQLIIKSYPVIAGAGIPMIDGDFQPTGFTPAERESFDCGVFVTWYSRK</sequence>
<evidence type="ECO:0000313" key="2">
    <source>
        <dbReference type="EMBL" id="MBP2326242.1"/>
    </source>
</evidence>
<evidence type="ECO:0000313" key="3">
    <source>
        <dbReference type="Proteomes" id="UP001519332"/>
    </source>
</evidence>
<dbReference type="Gene3D" id="3.40.430.10">
    <property type="entry name" value="Dihydrofolate Reductase, subunit A"/>
    <property type="match status" value="1"/>
</dbReference>
<dbReference type="PANTHER" id="PTHR38011">
    <property type="entry name" value="DIHYDROFOLATE REDUCTASE FAMILY PROTEIN (AFU_ORTHOLOGUE AFUA_8G06820)"/>
    <property type="match status" value="1"/>
</dbReference>
<comment type="caution">
    <text evidence="2">The sequence shown here is derived from an EMBL/GenBank/DDBJ whole genome shotgun (WGS) entry which is preliminary data.</text>
</comment>
<proteinExistence type="predicted"/>
<evidence type="ECO:0000259" key="1">
    <source>
        <dbReference type="Pfam" id="PF01872"/>
    </source>
</evidence>
<dbReference type="EMBL" id="JAGINW010000001">
    <property type="protein sequence ID" value="MBP2326242.1"/>
    <property type="molecule type" value="Genomic_DNA"/>
</dbReference>
<gene>
    <name evidence="2" type="ORF">JOF56_006627</name>
</gene>
<keyword evidence="3" id="KW-1185">Reference proteome</keyword>
<dbReference type="Pfam" id="PF01872">
    <property type="entry name" value="RibD_C"/>
    <property type="match status" value="1"/>
</dbReference>
<name>A0ABS4TPC4_9PSEU</name>
<dbReference type="InterPro" id="IPR002734">
    <property type="entry name" value="RibDG_C"/>
</dbReference>
<accession>A0ABS4TPC4</accession>
<dbReference type="InterPro" id="IPR024072">
    <property type="entry name" value="DHFR-like_dom_sf"/>
</dbReference>
<protein>
    <submittedName>
        <fullName evidence="2">Dihydrofolate reductase</fullName>
    </submittedName>
</protein>
<dbReference type="Proteomes" id="UP001519332">
    <property type="component" value="Unassembled WGS sequence"/>
</dbReference>